<dbReference type="Proteomes" id="UP000503313">
    <property type="component" value="Chromosome"/>
</dbReference>
<keyword evidence="1" id="KW-0678">Repressor</keyword>
<dbReference type="GO" id="GO:0003677">
    <property type="term" value="F:DNA binding"/>
    <property type="evidence" value="ECO:0007669"/>
    <property type="project" value="UniProtKB-KW"/>
</dbReference>
<dbReference type="AlphaFoldDB" id="A0AAE7BED2"/>
<protein>
    <submittedName>
        <fullName evidence="6">Transcriptional regulator, MerR family</fullName>
    </submittedName>
</protein>
<dbReference type="GO" id="GO:0003700">
    <property type="term" value="F:DNA-binding transcription factor activity"/>
    <property type="evidence" value="ECO:0007669"/>
    <property type="project" value="InterPro"/>
</dbReference>
<reference evidence="6 7" key="1">
    <citation type="submission" date="2020-05" db="EMBL/GenBank/DDBJ databases">
        <title>Complete genome sequencing of Campylobacter and Arcobacter type strains.</title>
        <authorList>
            <person name="Miller W.G."/>
            <person name="Yee E."/>
        </authorList>
    </citation>
    <scope>NUCLEOTIDE SEQUENCE [LARGE SCALE GENOMIC DNA]</scope>
    <source>
        <strain evidence="6 7">LMG 25694</strain>
    </source>
</reference>
<dbReference type="Pfam" id="PF13411">
    <property type="entry name" value="MerR_1"/>
    <property type="match status" value="1"/>
</dbReference>
<keyword evidence="2" id="KW-0805">Transcription regulation</keyword>
<keyword evidence="4" id="KW-0804">Transcription</keyword>
<dbReference type="CDD" id="cd01105">
    <property type="entry name" value="HTH_GlnR-like"/>
    <property type="match status" value="1"/>
</dbReference>
<dbReference type="InterPro" id="IPR000551">
    <property type="entry name" value="MerR-type_HTH_dom"/>
</dbReference>
<evidence type="ECO:0000259" key="5">
    <source>
        <dbReference type="PROSITE" id="PS50937"/>
    </source>
</evidence>
<dbReference type="InterPro" id="IPR009061">
    <property type="entry name" value="DNA-bd_dom_put_sf"/>
</dbReference>
<name>A0AAE7BED2_9BACT</name>
<organism evidence="6 7">
    <name type="scientific">Arcobacter defluvii</name>
    <dbReference type="NCBI Taxonomy" id="873191"/>
    <lineage>
        <taxon>Bacteria</taxon>
        <taxon>Pseudomonadati</taxon>
        <taxon>Campylobacterota</taxon>
        <taxon>Epsilonproteobacteria</taxon>
        <taxon>Campylobacterales</taxon>
        <taxon>Arcobacteraceae</taxon>
        <taxon>Arcobacter</taxon>
    </lineage>
</organism>
<evidence type="ECO:0000256" key="1">
    <source>
        <dbReference type="ARBA" id="ARBA00022491"/>
    </source>
</evidence>
<dbReference type="RefSeq" id="WP_129011707.1">
    <property type="nucleotide sequence ID" value="NZ_CP053835.1"/>
</dbReference>
<dbReference type="PROSITE" id="PS50937">
    <property type="entry name" value="HTH_MERR_2"/>
    <property type="match status" value="1"/>
</dbReference>
<dbReference type="KEGG" id="adz:ADFLV_0156"/>
<proteinExistence type="predicted"/>
<keyword evidence="3" id="KW-0238">DNA-binding</keyword>
<dbReference type="SUPFAM" id="SSF46955">
    <property type="entry name" value="Putative DNA-binding domain"/>
    <property type="match status" value="1"/>
</dbReference>
<keyword evidence="7" id="KW-1185">Reference proteome</keyword>
<dbReference type="SMART" id="SM00422">
    <property type="entry name" value="HTH_MERR"/>
    <property type="match status" value="1"/>
</dbReference>
<evidence type="ECO:0000256" key="4">
    <source>
        <dbReference type="ARBA" id="ARBA00023163"/>
    </source>
</evidence>
<dbReference type="Gene3D" id="1.10.1660.10">
    <property type="match status" value="1"/>
</dbReference>
<accession>A0AAE7BED2</accession>
<dbReference type="PANTHER" id="PTHR30204:SF69">
    <property type="entry name" value="MERR-FAMILY TRANSCRIPTIONAL REGULATOR"/>
    <property type="match status" value="1"/>
</dbReference>
<dbReference type="InterPro" id="IPR047057">
    <property type="entry name" value="MerR_fam"/>
</dbReference>
<sequence length="104" mass="12113">MFEKLFDPKLVSKLLVTIGDVSEVTGIPQRKLRYWEDKGIIQSSGQKDGSTRKFDYINIKKILLIKELLDEGYTLESSVKKVEERIEKLQLAFNKLQEKQNHSE</sequence>
<dbReference type="EMBL" id="CP053835">
    <property type="protein sequence ID" value="QKF76224.1"/>
    <property type="molecule type" value="Genomic_DNA"/>
</dbReference>
<dbReference type="PANTHER" id="PTHR30204">
    <property type="entry name" value="REDOX-CYCLING DRUG-SENSING TRANSCRIPTIONAL ACTIVATOR SOXR"/>
    <property type="match status" value="1"/>
</dbReference>
<evidence type="ECO:0000256" key="2">
    <source>
        <dbReference type="ARBA" id="ARBA00023015"/>
    </source>
</evidence>
<evidence type="ECO:0000256" key="3">
    <source>
        <dbReference type="ARBA" id="ARBA00023125"/>
    </source>
</evidence>
<evidence type="ECO:0000313" key="7">
    <source>
        <dbReference type="Proteomes" id="UP000503313"/>
    </source>
</evidence>
<evidence type="ECO:0000313" key="6">
    <source>
        <dbReference type="EMBL" id="QKF76224.1"/>
    </source>
</evidence>
<feature type="domain" description="HTH merR-type" evidence="5">
    <location>
        <begin position="15"/>
        <end position="76"/>
    </location>
</feature>
<gene>
    <name evidence="6" type="ORF">ADFLV_0156</name>
</gene>